<evidence type="ECO:0000313" key="3">
    <source>
        <dbReference type="Proteomes" id="UP001149411"/>
    </source>
</evidence>
<accession>A0A9Q4C452</accession>
<name>A0A9Q4C452_9EURY</name>
<feature type="region of interest" description="Disordered" evidence="1">
    <location>
        <begin position="1"/>
        <end position="22"/>
    </location>
</feature>
<dbReference type="EMBL" id="RKLV01000004">
    <property type="protein sequence ID" value="MCX2818650.1"/>
    <property type="molecule type" value="Genomic_DNA"/>
</dbReference>
<keyword evidence="3" id="KW-1185">Reference proteome</keyword>
<gene>
    <name evidence="2" type="ORF">EGH25_04700</name>
</gene>
<dbReference type="AlphaFoldDB" id="A0A9Q4C452"/>
<dbReference type="RefSeq" id="WP_266086493.1">
    <property type="nucleotide sequence ID" value="NZ_RKLV01000004.1"/>
</dbReference>
<sequence length="43" mass="4862">MTDGNEKGDSGQDSFDELDDGAGCAEIWEKLSRKRREERLSDD</sequence>
<dbReference type="Proteomes" id="UP001149411">
    <property type="component" value="Unassembled WGS sequence"/>
</dbReference>
<organism evidence="2 3">
    <name type="scientific">Halorutilus salinus</name>
    <dbReference type="NCBI Taxonomy" id="2487751"/>
    <lineage>
        <taxon>Archaea</taxon>
        <taxon>Methanobacteriati</taxon>
        <taxon>Methanobacteriota</taxon>
        <taxon>Stenosarchaea group</taxon>
        <taxon>Halobacteria</taxon>
        <taxon>Halorutilales</taxon>
        <taxon>Halorutilaceae</taxon>
        <taxon>Halorutilus</taxon>
    </lineage>
</organism>
<feature type="compositionally biased region" description="Basic and acidic residues" evidence="1">
    <location>
        <begin position="1"/>
        <end position="10"/>
    </location>
</feature>
<protein>
    <submittedName>
        <fullName evidence="2">Uncharacterized protein</fullName>
    </submittedName>
</protein>
<evidence type="ECO:0000256" key="1">
    <source>
        <dbReference type="SAM" id="MobiDB-lite"/>
    </source>
</evidence>
<evidence type="ECO:0000313" key="2">
    <source>
        <dbReference type="EMBL" id="MCX2818650.1"/>
    </source>
</evidence>
<comment type="caution">
    <text evidence="2">The sequence shown here is derived from an EMBL/GenBank/DDBJ whole genome shotgun (WGS) entry which is preliminary data.</text>
</comment>
<reference evidence="2" key="1">
    <citation type="submission" date="2022-09" db="EMBL/GenBank/DDBJ databases">
        <title>Haloadaptaus new haloarchaeum isolated from saline soil.</title>
        <authorList>
            <person name="Duran-Viseras A."/>
            <person name="Sanchez-Porro C."/>
            <person name="Ventosa A."/>
        </authorList>
    </citation>
    <scope>NUCLEOTIDE SEQUENCE</scope>
    <source>
        <strain evidence="2">F3-133</strain>
    </source>
</reference>
<proteinExistence type="predicted"/>